<dbReference type="Pfam" id="PF10734">
    <property type="entry name" value="DUF2523"/>
    <property type="match status" value="1"/>
</dbReference>
<dbReference type="EMBL" id="AAPH01000062">
    <property type="protein sequence ID" value="EAS40392.1"/>
    <property type="molecule type" value="Genomic_DNA"/>
</dbReference>
<name>Q1YVU3_9GAMM</name>
<sequence>MKNVLMSMLFVFSMPVFAADGGGMFSWITEMWEQFKVFMLNIVYTIKDMLSDLVISIVAIFLTFINSALDSVMALLSPIDFQQYINLPPNVVGVLAMIGIPQCLGIIAVALSVRLTMQLIPFVRLGS</sequence>
<accession>Q1YVU3</accession>
<keyword evidence="1" id="KW-0812">Transmembrane</keyword>
<evidence type="ECO:0000256" key="2">
    <source>
        <dbReference type="SAM" id="SignalP"/>
    </source>
</evidence>
<keyword evidence="1" id="KW-1133">Transmembrane helix</keyword>
<feature type="signal peptide" evidence="2">
    <location>
        <begin position="1"/>
        <end position="18"/>
    </location>
</feature>
<dbReference type="InterPro" id="IPR019670">
    <property type="entry name" value="DUF2523"/>
</dbReference>
<evidence type="ECO:0000313" key="4">
    <source>
        <dbReference type="Proteomes" id="UP000003789"/>
    </source>
</evidence>
<reference evidence="3 4" key="1">
    <citation type="submission" date="2006-03" db="EMBL/GenBank/DDBJ databases">
        <authorList>
            <person name="Bartlett D.H."/>
            <person name="Valle G."/>
            <person name="Lauro F.M."/>
            <person name="Vezzi A."/>
            <person name="Simonato F."/>
            <person name="Eloe E."/>
            <person name="Vitulo N."/>
            <person name="Stratton T.K."/>
            <person name="D'angelo M."/>
            <person name="Ferriera S."/>
            <person name="Johnson J."/>
            <person name="Kravitz S."/>
            <person name="Beeson K."/>
            <person name="Sutton G."/>
            <person name="Rogers Y."/>
            <person name="Friedman R."/>
            <person name="Frazier M."/>
            <person name="Venter J.C."/>
        </authorList>
    </citation>
    <scope>NUCLEOTIDE SEQUENCE [LARGE SCALE GENOMIC DNA]</scope>
    <source>
        <strain evidence="3 4">3TCK</strain>
    </source>
</reference>
<evidence type="ECO:0000256" key="1">
    <source>
        <dbReference type="SAM" id="Phobius"/>
    </source>
</evidence>
<gene>
    <name evidence="3" type="ORF">P3TCK_19855</name>
</gene>
<protein>
    <recommendedName>
        <fullName evidence="5">DUF2523 domain-containing protein</fullName>
    </recommendedName>
</protein>
<dbReference type="RefSeq" id="WP_006231885.1">
    <property type="nucleotide sequence ID" value="NZ_CH724135.1"/>
</dbReference>
<feature type="chain" id="PRO_5004197876" description="DUF2523 domain-containing protein" evidence="2">
    <location>
        <begin position="19"/>
        <end position="127"/>
    </location>
</feature>
<proteinExistence type="predicted"/>
<keyword evidence="2" id="KW-0732">Signal</keyword>
<keyword evidence="1" id="KW-0472">Membrane</keyword>
<dbReference type="Proteomes" id="UP000003789">
    <property type="component" value="Unassembled WGS sequence"/>
</dbReference>
<organism evidence="3 4">
    <name type="scientific">Photobacterium profundum 3TCK</name>
    <dbReference type="NCBI Taxonomy" id="314280"/>
    <lineage>
        <taxon>Bacteria</taxon>
        <taxon>Pseudomonadati</taxon>
        <taxon>Pseudomonadota</taxon>
        <taxon>Gammaproteobacteria</taxon>
        <taxon>Vibrionales</taxon>
        <taxon>Vibrionaceae</taxon>
        <taxon>Photobacterium</taxon>
    </lineage>
</organism>
<dbReference type="HOGENOM" id="CLU_161346_0_0_6"/>
<feature type="transmembrane region" description="Helical" evidence="1">
    <location>
        <begin position="53"/>
        <end position="79"/>
    </location>
</feature>
<evidence type="ECO:0008006" key="5">
    <source>
        <dbReference type="Google" id="ProtNLM"/>
    </source>
</evidence>
<evidence type="ECO:0000313" key="3">
    <source>
        <dbReference type="EMBL" id="EAS40392.1"/>
    </source>
</evidence>
<comment type="caution">
    <text evidence="3">The sequence shown here is derived from an EMBL/GenBank/DDBJ whole genome shotgun (WGS) entry which is preliminary data.</text>
</comment>
<dbReference type="AlphaFoldDB" id="Q1YVU3"/>
<feature type="transmembrane region" description="Helical" evidence="1">
    <location>
        <begin position="91"/>
        <end position="113"/>
    </location>
</feature>